<evidence type="ECO:0000313" key="3">
    <source>
        <dbReference type="Proteomes" id="UP000324222"/>
    </source>
</evidence>
<sequence>MDGWLKATRDRQIEQERCQTDNGKETSRTDGKKKIYYLLKTVFGGVKKGECDIWGKVTQMQLPARTPVAV</sequence>
<dbReference type="AlphaFoldDB" id="A0A5B7EQL6"/>
<gene>
    <name evidence="2" type="ORF">E2C01_028941</name>
</gene>
<comment type="caution">
    <text evidence="2">The sequence shown here is derived from an EMBL/GenBank/DDBJ whole genome shotgun (WGS) entry which is preliminary data.</text>
</comment>
<evidence type="ECO:0000256" key="1">
    <source>
        <dbReference type="SAM" id="MobiDB-lite"/>
    </source>
</evidence>
<feature type="region of interest" description="Disordered" evidence="1">
    <location>
        <begin position="1"/>
        <end position="29"/>
    </location>
</feature>
<accession>A0A5B7EQL6</accession>
<feature type="compositionally biased region" description="Basic and acidic residues" evidence="1">
    <location>
        <begin position="7"/>
        <end position="29"/>
    </location>
</feature>
<keyword evidence="3" id="KW-1185">Reference proteome</keyword>
<evidence type="ECO:0000313" key="2">
    <source>
        <dbReference type="EMBL" id="MPC35516.1"/>
    </source>
</evidence>
<protein>
    <submittedName>
        <fullName evidence="2">Uncharacterized protein</fullName>
    </submittedName>
</protein>
<reference evidence="2 3" key="1">
    <citation type="submission" date="2019-05" db="EMBL/GenBank/DDBJ databases">
        <title>Another draft genome of Portunus trituberculatus and its Hox gene families provides insights of decapod evolution.</title>
        <authorList>
            <person name="Jeong J.-H."/>
            <person name="Song I."/>
            <person name="Kim S."/>
            <person name="Choi T."/>
            <person name="Kim D."/>
            <person name="Ryu S."/>
            <person name="Kim W."/>
        </authorList>
    </citation>
    <scope>NUCLEOTIDE SEQUENCE [LARGE SCALE GENOMIC DNA]</scope>
    <source>
        <tissue evidence="2">Muscle</tissue>
    </source>
</reference>
<dbReference type="EMBL" id="VSRR010003296">
    <property type="protein sequence ID" value="MPC35516.1"/>
    <property type="molecule type" value="Genomic_DNA"/>
</dbReference>
<proteinExistence type="predicted"/>
<dbReference type="Proteomes" id="UP000324222">
    <property type="component" value="Unassembled WGS sequence"/>
</dbReference>
<name>A0A5B7EQL6_PORTR</name>
<organism evidence="2 3">
    <name type="scientific">Portunus trituberculatus</name>
    <name type="common">Swimming crab</name>
    <name type="synonym">Neptunus trituberculatus</name>
    <dbReference type="NCBI Taxonomy" id="210409"/>
    <lineage>
        <taxon>Eukaryota</taxon>
        <taxon>Metazoa</taxon>
        <taxon>Ecdysozoa</taxon>
        <taxon>Arthropoda</taxon>
        <taxon>Crustacea</taxon>
        <taxon>Multicrustacea</taxon>
        <taxon>Malacostraca</taxon>
        <taxon>Eumalacostraca</taxon>
        <taxon>Eucarida</taxon>
        <taxon>Decapoda</taxon>
        <taxon>Pleocyemata</taxon>
        <taxon>Brachyura</taxon>
        <taxon>Eubrachyura</taxon>
        <taxon>Portunoidea</taxon>
        <taxon>Portunidae</taxon>
        <taxon>Portuninae</taxon>
        <taxon>Portunus</taxon>
    </lineage>
</organism>